<organism evidence="1 2">
    <name type="scientific">Ditylenchus dipsaci</name>
    <dbReference type="NCBI Taxonomy" id="166011"/>
    <lineage>
        <taxon>Eukaryota</taxon>
        <taxon>Metazoa</taxon>
        <taxon>Ecdysozoa</taxon>
        <taxon>Nematoda</taxon>
        <taxon>Chromadorea</taxon>
        <taxon>Rhabditida</taxon>
        <taxon>Tylenchina</taxon>
        <taxon>Tylenchomorpha</taxon>
        <taxon>Sphaerularioidea</taxon>
        <taxon>Anguinidae</taxon>
        <taxon>Anguininae</taxon>
        <taxon>Ditylenchus</taxon>
    </lineage>
</organism>
<proteinExistence type="predicted"/>
<accession>A0A915E8C7</accession>
<keyword evidence="1" id="KW-1185">Reference proteome</keyword>
<name>A0A915E8C7_9BILA</name>
<reference evidence="2" key="1">
    <citation type="submission" date="2022-11" db="UniProtKB">
        <authorList>
            <consortium name="WormBaseParasite"/>
        </authorList>
    </citation>
    <scope>IDENTIFICATION</scope>
</reference>
<dbReference type="AlphaFoldDB" id="A0A915E8C7"/>
<sequence length="136" mass="15178">MQKTAANVQLLVESKLGELGLNQWSKLFVTTDEGSNVNAIGGEKHQPCLCHIESTIAKRCCILYKDSCLSSEVKQMCTEVNACLISMEKLIAKIRQYEAIRSEANEALKLPFQTRWLSNYNMLVTLRKKASIGAVP</sequence>
<dbReference type="Proteomes" id="UP000887574">
    <property type="component" value="Unplaced"/>
</dbReference>
<evidence type="ECO:0000313" key="1">
    <source>
        <dbReference type="Proteomes" id="UP000887574"/>
    </source>
</evidence>
<dbReference type="WBParaSite" id="jg3139">
    <property type="protein sequence ID" value="jg3139"/>
    <property type="gene ID" value="jg3139"/>
</dbReference>
<evidence type="ECO:0000313" key="2">
    <source>
        <dbReference type="WBParaSite" id="jg3139"/>
    </source>
</evidence>
<protein>
    <submittedName>
        <fullName evidence="2">Transposase</fullName>
    </submittedName>
</protein>